<dbReference type="SUPFAM" id="SSF160631">
    <property type="entry name" value="SMI1/KNR4-like"/>
    <property type="match status" value="1"/>
</dbReference>
<name>A0A4Q5LDV5_9BACT</name>
<dbReference type="Pfam" id="PF09346">
    <property type="entry name" value="SMI1_KNR4"/>
    <property type="match status" value="1"/>
</dbReference>
<evidence type="ECO:0000313" key="2">
    <source>
        <dbReference type="EMBL" id="RYU81848.1"/>
    </source>
</evidence>
<feature type="domain" description="Knr4/Smi1-like" evidence="1">
    <location>
        <begin position="24"/>
        <end position="130"/>
    </location>
</feature>
<protein>
    <submittedName>
        <fullName evidence="2">SMI1/KNR4 family protein</fullName>
    </submittedName>
</protein>
<gene>
    <name evidence="2" type="ORF">EWM57_05560</name>
</gene>
<dbReference type="AlphaFoldDB" id="A0A4Q5LDV5"/>
<comment type="caution">
    <text evidence="2">The sequence shown here is derived from an EMBL/GenBank/DDBJ whole genome shotgun (WGS) entry which is preliminary data.</text>
</comment>
<proteinExistence type="predicted"/>
<organism evidence="2 3">
    <name type="scientific">Hymenobacter persicinus</name>
    <dbReference type="NCBI Taxonomy" id="2025506"/>
    <lineage>
        <taxon>Bacteria</taxon>
        <taxon>Pseudomonadati</taxon>
        <taxon>Bacteroidota</taxon>
        <taxon>Cytophagia</taxon>
        <taxon>Cytophagales</taxon>
        <taxon>Hymenobacteraceae</taxon>
        <taxon>Hymenobacter</taxon>
    </lineage>
</organism>
<dbReference type="Gene3D" id="3.40.1580.10">
    <property type="entry name" value="SMI1/KNR4-like"/>
    <property type="match status" value="1"/>
</dbReference>
<dbReference type="InterPro" id="IPR018958">
    <property type="entry name" value="Knr4/Smi1-like_dom"/>
</dbReference>
<dbReference type="SMART" id="SM00860">
    <property type="entry name" value="SMI1_KNR4"/>
    <property type="match status" value="1"/>
</dbReference>
<dbReference type="EMBL" id="SEWE01000008">
    <property type="protein sequence ID" value="RYU81848.1"/>
    <property type="molecule type" value="Genomic_DNA"/>
</dbReference>
<reference evidence="2 3" key="1">
    <citation type="submission" date="2019-02" db="EMBL/GenBank/DDBJ databases">
        <title>Bacterial novel species isolated from soil.</title>
        <authorList>
            <person name="Jung H.-Y."/>
        </authorList>
    </citation>
    <scope>NUCLEOTIDE SEQUENCE [LARGE SCALE GENOMIC DNA]</scope>
    <source>
        <strain evidence="2 3">1-3-3-3</strain>
    </source>
</reference>
<dbReference type="OrthoDB" id="1494506at2"/>
<dbReference type="RefSeq" id="WP_129920152.1">
    <property type="nucleotide sequence ID" value="NZ_SEWE01000008.1"/>
</dbReference>
<accession>A0A4Q5LDV5</accession>
<sequence>MPSSALIQLLTANPAQTDISLYPAASAQLVSHFEAEMGLVLPADFKEFYSFCNGFESEEDVFRVIPLEEILERRSEHPKGQFYVAEYLIYGDMWKVELNEEQPGRYQISNHGSDALTIVLTDSLAEFIGRFLQGGVFDVAGLYEWREEIKKQLP</sequence>
<dbReference type="Proteomes" id="UP000294155">
    <property type="component" value="Unassembled WGS sequence"/>
</dbReference>
<keyword evidence="3" id="KW-1185">Reference proteome</keyword>
<evidence type="ECO:0000313" key="3">
    <source>
        <dbReference type="Proteomes" id="UP000294155"/>
    </source>
</evidence>
<dbReference type="InterPro" id="IPR037883">
    <property type="entry name" value="Knr4/Smi1-like_sf"/>
</dbReference>
<evidence type="ECO:0000259" key="1">
    <source>
        <dbReference type="SMART" id="SM00860"/>
    </source>
</evidence>